<keyword evidence="1" id="KW-0812">Transmembrane</keyword>
<name>A0ABS7FVS6_9ACTN</name>
<dbReference type="RefSeq" id="WP_220167770.1">
    <property type="nucleotide sequence ID" value="NZ_JAIBOA010000012.1"/>
</dbReference>
<gene>
    <name evidence="2" type="ORF">K1Y72_19255</name>
</gene>
<dbReference type="Proteomes" id="UP000774570">
    <property type="component" value="Unassembled WGS sequence"/>
</dbReference>
<feature type="transmembrane region" description="Helical" evidence="1">
    <location>
        <begin position="15"/>
        <end position="39"/>
    </location>
</feature>
<keyword evidence="3" id="KW-1185">Reference proteome</keyword>
<protein>
    <submittedName>
        <fullName evidence="2">Uncharacterized protein</fullName>
    </submittedName>
</protein>
<accession>A0ABS7FVS6</accession>
<keyword evidence="1" id="KW-1133">Transmembrane helix</keyword>
<keyword evidence="1" id="KW-0472">Membrane</keyword>
<evidence type="ECO:0000313" key="3">
    <source>
        <dbReference type="Proteomes" id="UP000774570"/>
    </source>
</evidence>
<reference evidence="2 3" key="1">
    <citation type="submission" date="2021-07" db="EMBL/GenBank/DDBJ databases">
        <title>Actinomadura sp. PM05-2 isolated from lichen.</title>
        <authorList>
            <person name="Somphong A."/>
            <person name="Phongsopitanun W."/>
            <person name="Tanasupawat S."/>
            <person name="Peongsungnone V."/>
        </authorList>
    </citation>
    <scope>NUCLEOTIDE SEQUENCE [LARGE SCALE GENOMIC DNA]</scope>
    <source>
        <strain evidence="2 3">PM05-2</strain>
    </source>
</reference>
<proteinExistence type="predicted"/>
<evidence type="ECO:0000256" key="1">
    <source>
        <dbReference type="SAM" id="Phobius"/>
    </source>
</evidence>
<comment type="caution">
    <text evidence="2">The sequence shown here is derived from an EMBL/GenBank/DDBJ whole genome shotgun (WGS) entry which is preliminary data.</text>
</comment>
<feature type="transmembrane region" description="Helical" evidence="1">
    <location>
        <begin position="51"/>
        <end position="72"/>
    </location>
</feature>
<sequence>MTSALAHLTDPAHPIAIKLLAAGLVAALATAVALAAGIVSRFAKASLPQAAICAGTAFGGTATILLLAISTFNPF</sequence>
<organism evidence="2 3">
    <name type="scientific">Actinomadura parmotrematis</name>
    <dbReference type="NCBI Taxonomy" id="2864039"/>
    <lineage>
        <taxon>Bacteria</taxon>
        <taxon>Bacillati</taxon>
        <taxon>Actinomycetota</taxon>
        <taxon>Actinomycetes</taxon>
        <taxon>Streptosporangiales</taxon>
        <taxon>Thermomonosporaceae</taxon>
        <taxon>Actinomadura</taxon>
    </lineage>
</organism>
<dbReference type="EMBL" id="JAIBOA010000012">
    <property type="protein sequence ID" value="MBW8484529.1"/>
    <property type="molecule type" value="Genomic_DNA"/>
</dbReference>
<evidence type="ECO:0000313" key="2">
    <source>
        <dbReference type="EMBL" id="MBW8484529.1"/>
    </source>
</evidence>